<dbReference type="GO" id="GO:0090656">
    <property type="term" value="P:t-circle formation"/>
    <property type="evidence" value="ECO:0007669"/>
    <property type="project" value="UniProtKB-ARBA"/>
</dbReference>
<evidence type="ECO:0000256" key="5">
    <source>
        <dbReference type="ARBA" id="ARBA00022723"/>
    </source>
</evidence>
<feature type="compositionally biased region" description="Basic and acidic residues" evidence="17">
    <location>
        <begin position="789"/>
        <end position="800"/>
    </location>
</feature>
<evidence type="ECO:0000256" key="6">
    <source>
        <dbReference type="ARBA" id="ARBA00022737"/>
    </source>
</evidence>
<feature type="region of interest" description="Disordered" evidence="17">
    <location>
        <begin position="1490"/>
        <end position="1565"/>
    </location>
</feature>
<protein>
    <recommendedName>
        <fullName evidence="14">Structure-specific endonuclease subunit SLX4</fullName>
    </recommendedName>
    <alternativeName>
        <fullName evidence="16">BTB/POZ domain-containing protein 12</fullName>
    </alternativeName>
</protein>
<keyword evidence="13" id="KW-0539">Nucleus</keyword>
<feature type="region of interest" description="Disordered" evidence="17">
    <location>
        <begin position="1151"/>
        <end position="1208"/>
    </location>
</feature>
<evidence type="ECO:0000256" key="14">
    <source>
        <dbReference type="ARBA" id="ARBA00029496"/>
    </source>
</evidence>
<evidence type="ECO:0000313" key="20">
    <source>
        <dbReference type="RefSeq" id="XP_028998538.2"/>
    </source>
</evidence>
<dbReference type="CDD" id="cd22999">
    <property type="entry name" value="SAP_SLX4"/>
    <property type="match status" value="1"/>
</dbReference>
<feature type="region of interest" description="Disordered" evidence="17">
    <location>
        <begin position="18"/>
        <end position="129"/>
    </location>
</feature>
<evidence type="ECO:0000256" key="11">
    <source>
        <dbReference type="ARBA" id="ARBA00023172"/>
    </source>
</evidence>
<evidence type="ECO:0000256" key="15">
    <source>
        <dbReference type="ARBA" id="ARBA00064578"/>
    </source>
</evidence>
<feature type="compositionally biased region" description="Basic and acidic residues" evidence="17">
    <location>
        <begin position="93"/>
        <end position="119"/>
    </location>
</feature>
<feature type="region of interest" description="Disordered" evidence="17">
    <location>
        <begin position="1018"/>
        <end position="1060"/>
    </location>
</feature>
<feature type="region of interest" description="Disordered" evidence="17">
    <location>
        <begin position="453"/>
        <end position="506"/>
    </location>
</feature>
<dbReference type="KEGG" id="bspl:114851123"/>
<dbReference type="GO" id="GO:0006281">
    <property type="term" value="P:DNA repair"/>
    <property type="evidence" value="ECO:0007669"/>
    <property type="project" value="UniProtKB-KW"/>
</dbReference>
<evidence type="ECO:0000256" key="13">
    <source>
        <dbReference type="ARBA" id="ARBA00023242"/>
    </source>
</evidence>
<proteinExistence type="inferred from homology"/>
<evidence type="ECO:0000313" key="24">
    <source>
        <dbReference type="RefSeq" id="XP_055365064.1"/>
    </source>
</evidence>
<evidence type="ECO:0000256" key="3">
    <source>
        <dbReference type="ARBA" id="ARBA00022499"/>
    </source>
</evidence>
<dbReference type="GO" id="GO:0008270">
    <property type="term" value="F:zinc ion binding"/>
    <property type="evidence" value="ECO:0007669"/>
    <property type="project" value="UniProtKB-KW"/>
</dbReference>
<feature type="compositionally biased region" description="Low complexity" evidence="17">
    <location>
        <begin position="1359"/>
        <end position="1369"/>
    </location>
</feature>
<dbReference type="GO" id="GO:0004519">
    <property type="term" value="F:endonuclease activity"/>
    <property type="evidence" value="ECO:0007669"/>
    <property type="project" value="UniProtKB-KW"/>
</dbReference>
<gene>
    <name evidence="20 21 22 23 24" type="primary">slx4</name>
</gene>
<evidence type="ECO:0000256" key="10">
    <source>
        <dbReference type="ARBA" id="ARBA00022843"/>
    </source>
</evidence>
<dbReference type="GO" id="GO:0033557">
    <property type="term" value="C:Slx1-Slx4 complex"/>
    <property type="evidence" value="ECO:0007669"/>
    <property type="project" value="InterPro"/>
</dbReference>
<dbReference type="RefSeq" id="XP_055365064.1">
    <property type="nucleotide sequence ID" value="XM_055509089.1"/>
</dbReference>
<keyword evidence="7" id="KW-0227">DNA damage</keyword>
<evidence type="ECO:0000313" key="23">
    <source>
        <dbReference type="RefSeq" id="XP_055365062.1"/>
    </source>
</evidence>
<dbReference type="Pfam" id="PF09494">
    <property type="entry name" value="Slx4"/>
    <property type="match status" value="1"/>
</dbReference>
<evidence type="ECO:0000256" key="17">
    <source>
        <dbReference type="SAM" id="MobiDB-lite"/>
    </source>
</evidence>
<feature type="domain" description="BTB" evidence="18">
    <location>
        <begin position="602"/>
        <end position="676"/>
    </location>
</feature>
<dbReference type="RefSeq" id="XP_028998545.2">
    <property type="nucleotide sequence ID" value="XM_029142712.3"/>
</dbReference>
<dbReference type="Pfam" id="PF00651">
    <property type="entry name" value="BTB"/>
    <property type="match status" value="1"/>
</dbReference>
<evidence type="ECO:0000256" key="2">
    <source>
        <dbReference type="ARBA" id="ARBA00006661"/>
    </source>
</evidence>
<dbReference type="PANTHER" id="PTHR21541">
    <property type="entry name" value="BTB POZ DOMAIN CONTAINING 12"/>
    <property type="match status" value="1"/>
</dbReference>
<dbReference type="GeneID" id="114851123"/>
<evidence type="ECO:0000256" key="1">
    <source>
        <dbReference type="ARBA" id="ARBA00004123"/>
    </source>
</evidence>
<dbReference type="Proteomes" id="UP000515150">
    <property type="component" value="Chromosome 1"/>
</dbReference>
<dbReference type="FunFam" id="3.30.710.10:FF:000116">
    <property type="entry name" value="SLX4 structure-specific endonuclease subunit"/>
    <property type="match status" value="1"/>
</dbReference>
<feature type="compositionally biased region" description="Polar residues" evidence="17">
    <location>
        <begin position="487"/>
        <end position="506"/>
    </location>
</feature>
<evidence type="ECO:0000256" key="7">
    <source>
        <dbReference type="ARBA" id="ARBA00022763"/>
    </source>
</evidence>
<feature type="compositionally biased region" description="Polar residues" evidence="17">
    <location>
        <begin position="860"/>
        <end position="873"/>
    </location>
</feature>
<keyword evidence="11" id="KW-0233">DNA recombination</keyword>
<dbReference type="InterPro" id="IPR011333">
    <property type="entry name" value="SKP1/BTB/POZ_sf"/>
</dbReference>
<accession>A0A6P7LW84</accession>
<keyword evidence="8" id="KW-0863">Zinc-finger</keyword>
<evidence type="ECO:0000256" key="9">
    <source>
        <dbReference type="ARBA" id="ARBA00022833"/>
    </source>
</evidence>
<dbReference type="InterPro" id="IPR000210">
    <property type="entry name" value="BTB/POZ_dom"/>
</dbReference>
<keyword evidence="5" id="KW-0479">Metal-binding</keyword>
<keyword evidence="9" id="KW-0862">Zinc</keyword>
<evidence type="ECO:0000256" key="16">
    <source>
        <dbReference type="ARBA" id="ARBA00076095"/>
    </source>
</evidence>
<comment type="subcellular location">
    <subcellularLocation>
        <location evidence="1">Nucleus</location>
    </subcellularLocation>
</comment>
<evidence type="ECO:0000256" key="12">
    <source>
        <dbReference type="ARBA" id="ARBA00023204"/>
    </source>
</evidence>
<keyword evidence="4" id="KW-0597">Phosphoprotein</keyword>
<dbReference type="CTD" id="84464"/>
<reference evidence="20 21" key="1">
    <citation type="submission" date="2025-04" db="UniProtKB">
        <authorList>
            <consortium name="RefSeq"/>
        </authorList>
    </citation>
    <scope>IDENTIFICATION</scope>
</reference>
<feature type="region of interest" description="Disordered" evidence="17">
    <location>
        <begin position="895"/>
        <end position="919"/>
    </location>
</feature>
<dbReference type="GO" id="GO:0032206">
    <property type="term" value="P:positive regulation of telomere maintenance"/>
    <property type="evidence" value="ECO:0007669"/>
    <property type="project" value="UniProtKB-ARBA"/>
</dbReference>
<keyword evidence="3" id="KW-1017">Isopeptide bond</keyword>
<dbReference type="OrthoDB" id="5576441at2759"/>
<dbReference type="GO" id="GO:0000712">
    <property type="term" value="P:resolution of meiotic recombination intermediates"/>
    <property type="evidence" value="ECO:0007669"/>
    <property type="project" value="TreeGrafter"/>
</dbReference>
<name>A0A6P7LW84_BETSP</name>
<dbReference type="SMART" id="SM00225">
    <property type="entry name" value="BTB"/>
    <property type="match status" value="1"/>
</dbReference>
<dbReference type="PANTHER" id="PTHR21541:SF3">
    <property type="entry name" value="STRUCTURE-SPECIFIC ENDONUCLEASE SUBUNIT SLX4"/>
    <property type="match status" value="1"/>
</dbReference>
<dbReference type="InterPro" id="IPR018574">
    <property type="entry name" value="Structure-sp_endonuc_su_Slx4"/>
</dbReference>
<dbReference type="RefSeq" id="XP_040925796.1">
    <property type="nucleotide sequence ID" value="XM_041069862.2"/>
</dbReference>
<keyword evidence="20 21" id="KW-0378">Hydrolase</keyword>
<feature type="region of interest" description="Disordered" evidence="17">
    <location>
        <begin position="848"/>
        <end position="873"/>
    </location>
</feature>
<feature type="compositionally biased region" description="Low complexity" evidence="17">
    <location>
        <begin position="1029"/>
        <end position="1049"/>
    </location>
</feature>
<comment type="subunit">
    <text evidence="15">Forms a heterodimer with SLX1A/GIYD1. Interacts with ERCC4/XPF; catalytic subunit of the ERCC4-ERCC1 endonuclease. Interacts with MUS81; catalytic subunit of the MUS81-EME1 endonuclease. Interacts with MSH2; component of the MSH2-MSH3 mismatch repair complex. Interacts with TERF2-TERF2IP. Interacts with PLK1 and SLX4IP.</text>
</comment>
<feature type="compositionally biased region" description="Polar residues" evidence="17">
    <location>
        <begin position="120"/>
        <end position="129"/>
    </location>
</feature>
<evidence type="ECO:0000256" key="8">
    <source>
        <dbReference type="ARBA" id="ARBA00022771"/>
    </source>
</evidence>
<organism evidence="19 21">
    <name type="scientific">Betta splendens</name>
    <name type="common">Siamese fighting fish</name>
    <dbReference type="NCBI Taxonomy" id="158456"/>
    <lineage>
        <taxon>Eukaryota</taxon>
        <taxon>Metazoa</taxon>
        <taxon>Chordata</taxon>
        <taxon>Craniata</taxon>
        <taxon>Vertebrata</taxon>
        <taxon>Euteleostomi</taxon>
        <taxon>Actinopterygii</taxon>
        <taxon>Neopterygii</taxon>
        <taxon>Teleostei</taxon>
        <taxon>Neoteleostei</taxon>
        <taxon>Acanthomorphata</taxon>
        <taxon>Anabantaria</taxon>
        <taxon>Anabantiformes</taxon>
        <taxon>Anabantoidei</taxon>
        <taxon>Osphronemidae</taxon>
        <taxon>Betta</taxon>
    </lineage>
</organism>
<dbReference type="SUPFAM" id="SSF54695">
    <property type="entry name" value="POZ domain"/>
    <property type="match status" value="1"/>
</dbReference>
<keyword evidence="20 21" id="KW-0540">Nuclease</keyword>
<dbReference type="PROSITE" id="PS50097">
    <property type="entry name" value="BTB"/>
    <property type="match status" value="1"/>
</dbReference>
<feature type="compositionally biased region" description="Basic and acidic residues" evidence="17">
    <location>
        <begin position="1185"/>
        <end position="1205"/>
    </location>
</feature>
<feature type="compositionally biased region" description="Basic and acidic residues" evidence="17">
    <location>
        <begin position="22"/>
        <end position="34"/>
    </location>
</feature>
<keyword evidence="6" id="KW-0677">Repeat</keyword>
<feature type="region of interest" description="Disordered" evidence="17">
    <location>
        <begin position="1324"/>
        <end position="1369"/>
    </location>
</feature>
<feature type="compositionally biased region" description="Polar residues" evidence="17">
    <location>
        <begin position="458"/>
        <end position="474"/>
    </location>
</feature>
<dbReference type="RefSeq" id="XP_055365062.1">
    <property type="nucleotide sequence ID" value="XM_055509087.1"/>
</dbReference>
<sequence length="1705" mass="187324">MDDSEQDFVDLCSKLLKRVRKKAGEPRPPRKADHQLSSQTSDGKNSRRNKNIGASKSKPVEPLVSEGTGHGSGDAGSSSVPSTGLRYDGNLTAKDKVLDRMQQFKRDSPQRMVCTDKRQPTNNYVPRPQPQMQESLESFTSGLNPEPQDTDEDLALRLQQELDREAAEAQTVALKDGGVFFCQICYKDLSHMSPEGRTQHLNRCLDEREESAPHPPPPSVPECPICGKKFKSQKSRLAHLKCCYSEMGISPAVMLQALQRQAADTQNVFTTNRLPTNFNAITKRKGNFKRGFPVRKKAKNKTGPLDEDTMMALALSASLLEEEREQQRESKAEIQMQAETTVHPTSPVVRWKTELGAVKGRGKLKKGPIRHPPPLLVQDAQEALKRLQERVSALLLRSWPDSPPTPTRCQSGLSGWTGAAPLWQKSSLLDCSTDLSDFYTSELRQFIVPWEPTKSHRSSCNTSNKPRSSLQPVNEGTPDTKKRVLSPSFQTVSYSSPPSTPGTRPVSSQALLDLMELTEDGMTLTQCGYTAFEHNKGVRLNGFVSEEAEEPAVHCVSGFIPEATHRKSDMSGADKKCDGHQSVAPSRLAADLSSMVNNPQLSDVQLQVDSGDVYFAHSFMLYARCPLLAEMVHEVGFGVQEEGSPAAQRVLMSDLPGQAVFALLQYLYTGFCTISASLRPHVLELAYRFDLLELKQLCDLHQDETDYQEDVNNQTNQAFMELLRSMWHEEDEGEAETDTDGANNEQMVFSDQWVSDLTLGHREISEEKVNEEELDEIYEFAATQRKRGEVKDCEGEKDGGDVIDSNSCSSEKSPELKAFQSNPSLDRSYNDPFPESWGVYEEGQSSSLSLTSGLSKMQPPVSQQHQPLHKPSSNLSSRALFQSLASVVDELSPPPTTANLPITGVSPGQVGDCGRGEEKKTDAVQLEECPTLKQQSKGPHVCVALSPDSPHNINKREPELIVLSDSSEEMEVVACRLKDTQTYTQIKSQRKVNEPAYGKKKLVSLKLSPGDPVDCSPELSWLIPSSPAQQETSTRSSTSQSRSSKCRTQLFPQDEASSSPCVFSSAVSGSILQTSDRVSNLGGLAEDSVSRVKLDKMLPSRSNLDLKCCPKRSSSSDLSNDRDIFTVPKSPHTFINISSVQALSKQATPLHMQPQPYSSTPLHADICQPPGHLDASTLHTGPNEKAGEEREKATSEREDSPEKTELGSFHLSPLSDQLHQPSLDSSFCLSRLSSQRQIKFFRETGRIELETGEKEEAKGECGEAGSSECSFQQSFIDEPPIAFNDSWGLDACIDENPCCISLRLEDSGGSSQQNCTLGQGGTTKLLSSSSYHPPPSSGCVQSSKSCDGMVDSSPSKQLTTSIQAHTSTTTPQINSLLNSKLWDSWEEEEEEEVAPLSQRVNSSAHLKTPSSSLSKKCHSLVPITPLPHYSDMDTPELKSKLKRFGVRPLPKRQMILKLKEIHQYTHQLVSSDSEDEPPSVGHTAQMKSLVTGSAAAPNRPVSCTQTGKFKEPSVPATISPMKPNRSKEEEVLSASQGSNTSSTAASEESERSNPELCLSSNEDSDSDIGISASQAANCLEDRLRAVRSFILSDSALYSQILQYQPLVLSQLQERLKANGIRLGAAKLVDYLDSQCVTFTTAKPGQSAPCHKRGKRTRTRAKTADKGVVRRKKDYSCWAELQCCDQSNAGLKSETAVSLQLQIKAS</sequence>
<keyword evidence="20 21" id="KW-0255">Endonuclease</keyword>
<keyword evidence="19" id="KW-1185">Reference proteome</keyword>
<evidence type="ECO:0000259" key="18">
    <source>
        <dbReference type="PROSITE" id="PS50097"/>
    </source>
</evidence>
<evidence type="ECO:0000313" key="19">
    <source>
        <dbReference type="Proteomes" id="UP000515150"/>
    </source>
</evidence>
<evidence type="ECO:0000256" key="4">
    <source>
        <dbReference type="ARBA" id="ARBA00022553"/>
    </source>
</evidence>
<keyword evidence="10" id="KW-0832">Ubl conjugation</keyword>
<feature type="region of interest" description="Disordered" evidence="17">
    <location>
        <begin position="789"/>
        <end position="830"/>
    </location>
</feature>
<dbReference type="Gene3D" id="3.30.710.10">
    <property type="entry name" value="Potassium Channel Kv1.1, Chain A"/>
    <property type="match status" value="1"/>
</dbReference>
<dbReference type="RefSeq" id="XP_028998538.2">
    <property type="nucleotide sequence ID" value="XM_029142705.3"/>
</dbReference>
<keyword evidence="12" id="KW-0234">DNA repair</keyword>
<dbReference type="GO" id="GO:0006260">
    <property type="term" value="P:DNA replication"/>
    <property type="evidence" value="ECO:0007669"/>
    <property type="project" value="InterPro"/>
</dbReference>
<evidence type="ECO:0000313" key="21">
    <source>
        <dbReference type="RefSeq" id="XP_028998545.2"/>
    </source>
</evidence>
<evidence type="ECO:0000313" key="22">
    <source>
        <dbReference type="RefSeq" id="XP_040925796.1"/>
    </source>
</evidence>
<comment type="similarity">
    <text evidence="2">Belongs to the SLX4 family.</text>
</comment>